<keyword evidence="3" id="KW-1185">Reference proteome</keyword>
<reference evidence="2 3" key="1">
    <citation type="submission" date="2018-04" db="EMBL/GenBank/DDBJ databases">
        <title>Pararhodobacter oceanense sp. nov., isolated from marine intertidal sediment.</title>
        <authorList>
            <person name="Wang X.-L."/>
            <person name="Du Z.-J."/>
        </authorList>
    </citation>
    <scope>NUCLEOTIDE SEQUENCE [LARGE SCALE GENOMIC DNA]</scope>
    <source>
        <strain evidence="2 3">AM505</strain>
    </source>
</reference>
<dbReference type="InterPro" id="IPR032710">
    <property type="entry name" value="NTF2-like_dom_sf"/>
</dbReference>
<comment type="caution">
    <text evidence="2">The sequence shown here is derived from an EMBL/GenBank/DDBJ whole genome shotgun (WGS) entry which is preliminary data.</text>
</comment>
<dbReference type="AlphaFoldDB" id="A0A2T8HPY6"/>
<evidence type="ECO:0000313" key="3">
    <source>
        <dbReference type="Proteomes" id="UP000245911"/>
    </source>
</evidence>
<dbReference type="RefSeq" id="WP_116559772.1">
    <property type="nucleotide sequence ID" value="NZ_QDKM01000012.1"/>
</dbReference>
<dbReference type="Gene3D" id="3.10.450.50">
    <property type="match status" value="1"/>
</dbReference>
<organism evidence="2 3">
    <name type="scientific">Pararhodobacter oceanensis</name>
    <dbReference type="NCBI Taxonomy" id="2172121"/>
    <lineage>
        <taxon>Bacteria</taxon>
        <taxon>Pseudomonadati</taxon>
        <taxon>Pseudomonadota</taxon>
        <taxon>Alphaproteobacteria</taxon>
        <taxon>Rhodobacterales</taxon>
        <taxon>Paracoccaceae</taxon>
        <taxon>Pararhodobacter</taxon>
    </lineage>
</organism>
<gene>
    <name evidence="2" type="ORF">DDE20_17220</name>
</gene>
<dbReference type="Pfam" id="PF13577">
    <property type="entry name" value="SnoaL_4"/>
    <property type="match status" value="1"/>
</dbReference>
<name>A0A2T8HPY6_9RHOB</name>
<protein>
    <submittedName>
        <fullName evidence="2">Nuclear transport factor 2 family protein</fullName>
    </submittedName>
</protein>
<dbReference type="Proteomes" id="UP000245911">
    <property type="component" value="Unassembled WGS sequence"/>
</dbReference>
<dbReference type="EMBL" id="QDKM01000012">
    <property type="protein sequence ID" value="PVH27509.1"/>
    <property type="molecule type" value="Genomic_DNA"/>
</dbReference>
<accession>A0A2T8HPY6</accession>
<feature type="domain" description="SnoaL-like" evidence="1">
    <location>
        <begin position="50"/>
        <end position="149"/>
    </location>
</feature>
<sequence length="176" mass="19282">MSAAADLSDRIAALEDREALRDLMQRYARAADAKYTADLQVRDPKSVAQAAAEQAACFAEDAAWSAGQFGGELRGRAAIAAFFETSPWSYALHQYVCPEITLDGDTADLRWRLLELGCPQADARVVLLAGVVAQTCRRTDEGWRITSMRFDVLQEIELSDNRNAVTCLIPKKGQAA</sequence>
<evidence type="ECO:0000313" key="2">
    <source>
        <dbReference type="EMBL" id="PVH27509.1"/>
    </source>
</evidence>
<proteinExistence type="predicted"/>
<dbReference type="InterPro" id="IPR037401">
    <property type="entry name" value="SnoaL-like"/>
</dbReference>
<dbReference type="OrthoDB" id="7851780at2"/>
<evidence type="ECO:0000259" key="1">
    <source>
        <dbReference type="Pfam" id="PF13577"/>
    </source>
</evidence>
<dbReference type="SUPFAM" id="SSF54427">
    <property type="entry name" value="NTF2-like"/>
    <property type="match status" value="1"/>
</dbReference>